<keyword evidence="7" id="KW-0408">Iron</keyword>
<sequence length="353" mass="37332">MPPTPGVPAAHQAGVTTVPPAAAEVAAYRVTAAGRDGLADVLRRLGAEAAGAGAGESLTVSAGASLFDQRYGLAALRPRRLTEMPAFPSDVLDPAWCHGDLTVQACAATPERAAELAAQAARVPGLERTWRMPGFRPGNETGRGGRAFTTNLFGFREGAGNLEAEDTALMDRQVWVRPGADEPAWTAGGTYQVIRLIRFAMPLWDADPVPKQEAVIGRHKDSAAPLGATRETDTPDYAHDPEGRTISLDSHIRRANPRTPDTDGSRILRRSYSYRLDRDATGHDNAGLLFVCYQHDVEQGFATVQRRLHGEALEKYVLPFGGGYYFTLPGAGAGTGAGNGGDHLGAALLAAAG</sequence>
<comment type="caution">
    <text evidence="12">The sequence shown here is derived from an EMBL/GenBank/DDBJ whole genome shotgun (WGS) entry which is preliminary data.</text>
</comment>
<name>A0ABW1ETE5_9ACTN</name>
<organism evidence="12 13">
    <name type="scientific">Kitasatospora aburaviensis</name>
    <dbReference type="NCBI Taxonomy" id="67265"/>
    <lineage>
        <taxon>Bacteria</taxon>
        <taxon>Bacillati</taxon>
        <taxon>Actinomycetota</taxon>
        <taxon>Actinomycetes</taxon>
        <taxon>Kitasatosporales</taxon>
        <taxon>Streptomycetaceae</taxon>
        <taxon>Kitasatospora</taxon>
    </lineage>
</organism>
<evidence type="ECO:0000259" key="10">
    <source>
        <dbReference type="Pfam" id="PF04261"/>
    </source>
</evidence>
<feature type="region of interest" description="Disordered" evidence="9">
    <location>
        <begin position="218"/>
        <end position="244"/>
    </location>
</feature>
<accession>A0ABW1ETE5</accession>
<comment type="similarity">
    <text evidence="8">Belongs to the DyP-type peroxidase family.</text>
</comment>
<evidence type="ECO:0000259" key="11">
    <source>
        <dbReference type="Pfam" id="PF20628"/>
    </source>
</evidence>
<feature type="compositionally biased region" description="Basic and acidic residues" evidence="9">
    <location>
        <begin position="230"/>
        <end position="243"/>
    </location>
</feature>
<evidence type="ECO:0000313" key="12">
    <source>
        <dbReference type="EMBL" id="MFC5884273.1"/>
    </source>
</evidence>
<dbReference type="NCBIfam" id="TIGR01413">
    <property type="entry name" value="Dyp_perox_fam"/>
    <property type="match status" value="1"/>
</dbReference>
<keyword evidence="4" id="KW-0479">Metal-binding</keyword>
<keyword evidence="3" id="KW-0349">Heme</keyword>
<evidence type="ECO:0000256" key="2">
    <source>
        <dbReference type="ARBA" id="ARBA00022559"/>
    </source>
</evidence>
<proteinExistence type="inferred from homology"/>
<dbReference type="PROSITE" id="PS51404">
    <property type="entry name" value="DYP_PEROXIDASE"/>
    <property type="match status" value="1"/>
</dbReference>
<dbReference type="PANTHER" id="PTHR30521:SF4">
    <property type="entry name" value="DEFERROCHELATASE"/>
    <property type="match status" value="1"/>
</dbReference>
<dbReference type="Pfam" id="PF20628">
    <property type="entry name" value="Dyp_perox_C"/>
    <property type="match status" value="1"/>
</dbReference>
<feature type="domain" description="Dyp-type peroxidase N-terminal" evidence="10">
    <location>
        <begin position="54"/>
        <end position="122"/>
    </location>
</feature>
<dbReference type="InterPro" id="IPR048327">
    <property type="entry name" value="Dyp_perox_N"/>
</dbReference>
<dbReference type="RefSeq" id="WP_313762397.1">
    <property type="nucleotide sequence ID" value="NZ_BAAAVH010000050.1"/>
</dbReference>
<comment type="cofactor">
    <cofactor evidence="1">
        <name>heme b</name>
        <dbReference type="ChEBI" id="CHEBI:60344"/>
    </cofactor>
</comment>
<evidence type="ECO:0000256" key="3">
    <source>
        <dbReference type="ARBA" id="ARBA00022617"/>
    </source>
</evidence>
<evidence type="ECO:0000256" key="4">
    <source>
        <dbReference type="ARBA" id="ARBA00022723"/>
    </source>
</evidence>
<dbReference type="EMBL" id="JBHSOD010000003">
    <property type="protein sequence ID" value="MFC5884273.1"/>
    <property type="molecule type" value="Genomic_DNA"/>
</dbReference>
<evidence type="ECO:0000256" key="9">
    <source>
        <dbReference type="SAM" id="MobiDB-lite"/>
    </source>
</evidence>
<feature type="domain" description="Dyp-type peroxidase C-terminal" evidence="11">
    <location>
        <begin position="151"/>
        <end position="330"/>
    </location>
</feature>
<gene>
    <name evidence="12" type="ORF">ACFP0N_04630</name>
</gene>
<dbReference type="SUPFAM" id="SSF54909">
    <property type="entry name" value="Dimeric alpha+beta barrel"/>
    <property type="match status" value="1"/>
</dbReference>
<evidence type="ECO:0000313" key="13">
    <source>
        <dbReference type="Proteomes" id="UP001596067"/>
    </source>
</evidence>
<dbReference type="GO" id="GO:0004601">
    <property type="term" value="F:peroxidase activity"/>
    <property type="evidence" value="ECO:0007669"/>
    <property type="project" value="UniProtKB-KW"/>
</dbReference>
<keyword evidence="5" id="KW-0732">Signal</keyword>
<evidence type="ECO:0000256" key="1">
    <source>
        <dbReference type="ARBA" id="ARBA00001970"/>
    </source>
</evidence>
<keyword evidence="13" id="KW-1185">Reference proteome</keyword>
<protein>
    <submittedName>
        <fullName evidence="12">Dyp-type peroxidase</fullName>
    </submittedName>
</protein>
<dbReference type="Pfam" id="PF04261">
    <property type="entry name" value="Dyp_perox_N"/>
    <property type="match status" value="1"/>
</dbReference>
<dbReference type="InterPro" id="IPR011008">
    <property type="entry name" value="Dimeric_a/b-barrel"/>
</dbReference>
<evidence type="ECO:0000256" key="7">
    <source>
        <dbReference type="ARBA" id="ARBA00023004"/>
    </source>
</evidence>
<dbReference type="InterPro" id="IPR048328">
    <property type="entry name" value="Dyp_perox_C"/>
</dbReference>
<dbReference type="Proteomes" id="UP001596067">
    <property type="component" value="Unassembled WGS sequence"/>
</dbReference>
<evidence type="ECO:0000256" key="5">
    <source>
        <dbReference type="ARBA" id="ARBA00022729"/>
    </source>
</evidence>
<reference evidence="13" key="1">
    <citation type="journal article" date="2019" name="Int. J. Syst. Evol. Microbiol.">
        <title>The Global Catalogue of Microorganisms (GCM) 10K type strain sequencing project: providing services to taxonomists for standard genome sequencing and annotation.</title>
        <authorList>
            <consortium name="The Broad Institute Genomics Platform"/>
            <consortium name="The Broad Institute Genome Sequencing Center for Infectious Disease"/>
            <person name="Wu L."/>
            <person name="Ma J."/>
        </authorList>
    </citation>
    <scope>NUCLEOTIDE SEQUENCE [LARGE SCALE GENOMIC DNA]</scope>
    <source>
        <strain evidence="13">CGMCC 4.1469</strain>
    </source>
</reference>
<keyword evidence="6" id="KW-0560">Oxidoreductase</keyword>
<dbReference type="InterPro" id="IPR006314">
    <property type="entry name" value="Dyp_peroxidase"/>
</dbReference>
<evidence type="ECO:0000256" key="6">
    <source>
        <dbReference type="ARBA" id="ARBA00023002"/>
    </source>
</evidence>
<dbReference type="PANTHER" id="PTHR30521">
    <property type="entry name" value="DEFERROCHELATASE/PEROXIDASE"/>
    <property type="match status" value="1"/>
</dbReference>
<keyword evidence="2 12" id="KW-0575">Peroxidase</keyword>
<evidence type="ECO:0000256" key="8">
    <source>
        <dbReference type="ARBA" id="ARBA00025737"/>
    </source>
</evidence>